<dbReference type="InterPro" id="IPR013830">
    <property type="entry name" value="SGNH_hydro"/>
</dbReference>
<dbReference type="InterPro" id="IPR051532">
    <property type="entry name" value="Ester_Hydrolysis_Enzymes"/>
</dbReference>
<reference evidence="2" key="2">
    <citation type="submission" date="2020-09" db="EMBL/GenBank/DDBJ databases">
        <authorList>
            <person name="Sun Q."/>
            <person name="Kim S."/>
        </authorList>
    </citation>
    <scope>NUCLEOTIDE SEQUENCE</scope>
    <source>
        <strain evidence="2">KCTC 22169</strain>
    </source>
</reference>
<feature type="domain" description="SGNH hydrolase-type esterase" evidence="1">
    <location>
        <begin position="8"/>
        <end position="179"/>
    </location>
</feature>
<dbReference type="GO" id="GO:0016788">
    <property type="term" value="F:hydrolase activity, acting on ester bonds"/>
    <property type="evidence" value="ECO:0007669"/>
    <property type="project" value="UniProtKB-ARBA"/>
</dbReference>
<dbReference type="InterPro" id="IPR036514">
    <property type="entry name" value="SGNH_hydro_sf"/>
</dbReference>
<evidence type="ECO:0000259" key="1">
    <source>
        <dbReference type="Pfam" id="PF13472"/>
    </source>
</evidence>
<gene>
    <name evidence="2" type="ORF">GCM10007392_04450</name>
</gene>
<evidence type="ECO:0000313" key="2">
    <source>
        <dbReference type="EMBL" id="GGX40777.1"/>
    </source>
</evidence>
<proteinExistence type="predicted"/>
<dbReference type="Gene3D" id="3.40.50.1110">
    <property type="entry name" value="SGNH hydrolase"/>
    <property type="match status" value="1"/>
</dbReference>
<reference evidence="2" key="1">
    <citation type="journal article" date="2014" name="Int. J. Syst. Evol. Microbiol.">
        <title>Complete genome sequence of Corynebacterium casei LMG S-19264T (=DSM 44701T), isolated from a smear-ripened cheese.</title>
        <authorList>
            <consortium name="US DOE Joint Genome Institute (JGI-PGF)"/>
            <person name="Walter F."/>
            <person name="Albersmeier A."/>
            <person name="Kalinowski J."/>
            <person name="Ruckert C."/>
        </authorList>
    </citation>
    <scope>NUCLEOTIDE SEQUENCE</scope>
    <source>
        <strain evidence="2">KCTC 22169</strain>
    </source>
</reference>
<comment type="caution">
    <text evidence="2">The sequence shown here is derived from an EMBL/GenBank/DDBJ whole genome shotgun (WGS) entry which is preliminary data.</text>
</comment>
<protein>
    <submittedName>
        <fullName evidence="2">Lysophospholipase</fullName>
    </submittedName>
</protein>
<dbReference type="Pfam" id="PF13472">
    <property type="entry name" value="Lipase_GDSL_2"/>
    <property type="match status" value="1"/>
</dbReference>
<organism evidence="2 3">
    <name type="scientific">Saccharospirillum salsuginis</name>
    <dbReference type="NCBI Taxonomy" id="418750"/>
    <lineage>
        <taxon>Bacteria</taxon>
        <taxon>Pseudomonadati</taxon>
        <taxon>Pseudomonadota</taxon>
        <taxon>Gammaproteobacteria</taxon>
        <taxon>Oceanospirillales</taxon>
        <taxon>Saccharospirillaceae</taxon>
        <taxon>Saccharospirillum</taxon>
    </lineage>
</organism>
<sequence length="195" mass="21659">MTDLNICVLGDGLAKGVGGPAGKGWAGYLIEQVMAGHGPVTYYNLGIPGQSSAEVVQRLGELDPRLPVGDDNRLILAFGLMDAIGTATTEPLPAKTSLTHLREILAKVHSRYKLLMVGPSPVYDPGMNARVKRVNQIFREFCQKARVPYIDIYTPLMDDVQYRRELVHSDRIHPGEWGHSKIFDLVSNDRSWWFG</sequence>
<dbReference type="PANTHER" id="PTHR30383">
    <property type="entry name" value="THIOESTERASE 1/PROTEASE 1/LYSOPHOSPHOLIPASE L1"/>
    <property type="match status" value="1"/>
</dbReference>
<dbReference type="RefSeq" id="WP_189606846.1">
    <property type="nucleotide sequence ID" value="NZ_BMXR01000001.1"/>
</dbReference>
<dbReference type="AlphaFoldDB" id="A0A918JZZ9"/>
<dbReference type="EMBL" id="BMXR01000001">
    <property type="protein sequence ID" value="GGX40777.1"/>
    <property type="molecule type" value="Genomic_DNA"/>
</dbReference>
<accession>A0A918JZZ9</accession>
<keyword evidence="3" id="KW-1185">Reference proteome</keyword>
<name>A0A918JZZ9_9GAMM</name>
<dbReference type="Proteomes" id="UP000626148">
    <property type="component" value="Unassembled WGS sequence"/>
</dbReference>
<evidence type="ECO:0000313" key="3">
    <source>
        <dbReference type="Proteomes" id="UP000626148"/>
    </source>
</evidence>
<dbReference type="SUPFAM" id="SSF52266">
    <property type="entry name" value="SGNH hydrolase"/>
    <property type="match status" value="1"/>
</dbReference>